<dbReference type="EC" id="2.7.13.3" evidence="2"/>
<keyword evidence="3" id="KW-0597">Phosphoprotein</keyword>
<dbReference type="Gene3D" id="3.30.450.20">
    <property type="entry name" value="PAS domain"/>
    <property type="match status" value="1"/>
</dbReference>
<dbReference type="InterPro" id="IPR036890">
    <property type="entry name" value="HATPase_C_sf"/>
</dbReference>
<evidence type="ECO:0000259" key="10">
    <source>
        <dbReference type="PROSITE" id="PS50112"/>
    </source>
</evidence>
<dbReference type="SUPFAM" id="SSF47384">
    <property type="entry name" value="Homodimeric domain of signal transducing histidine kinase"/>
    <property type="match status" value="1"/>
</dbReference>
<dbReference type="PANTHER" id="PTHR43065:SF34">
    <property type="entry name" value="SPORULATION KINASE A"/>
    <property type="match status" value="1"/>
</dbReference>
<comment type="catalytic activity">
    <reaction evidence="1">
        <text>ATP + protein L-histidine = ADP + protein N-phospho-L-histidine.</text>
        <dbReference type="EC" id="2.7.13.3"/>
    </reaction>
</comment>
<evidence type="ECO:0000259" key="9">
    <source>
        <dbReference type="PROSITE" id="PS50109"/>
    </source>
</evidence>
<dbReference type="InterPro" id="IPR003661">
    <property type="entry name" value="HisK_dim/P_dom"/>
</dbReference>
<dbReference type="CDD" id="cd00082">
    <property type="entry name" value="HisKA"/>
    <property type="match status" value="1"/>
</dbReference>
<dbReference type="Proteomes" id="UP001518925">
    <property type="component" value="Unassembled WGS sequence"/>
</dbReference>
<dbReference type="PROSITE" id="PS50112">
    <property type="entry name" value="PAS"/>
    <property type="match status" value="1"/>
</dbReference>
<evidence type="ECO:0000256" key="1">
    <source>
        <dbReference type="ARBA" id="ARBA00000085"/>
    </source>
</evidence>
<dbReference type="SMART" id="SM00387">
    <property type="entry name" value="HATPase_c"/>
    <property type="match status" value="1"/>
</dbReference>
<reference evidence="11 12" key="1">
    <citation type="submission" date="2021-02" db="EMBL/GenBank/DDBJ databases">
        <title>Bacillus sp. RD4P76, an endophyte from a halophyte.</title>
        <authorList>
            <person name="Sun J.-Q."/>
        </authorList>
    </citation>
    <scope>NUCLEOTIDE SEQUENCE [LARGE SCALE GENOMIC DNA]</scope>
    <source>
        <strain evidence="11 12">RD4P76</strain>
    </source>
</reference>
<comment type="caution">
    <text evidence="11">The sequence shown here is derived from an EMBL/GenBank/DDBJ whole genome shotgun (WGS) entry which is preliminary data.</text>
</comment>
<accession>A0ABS2DDE9</accession>
<keyword evidence="12" id="KW-1185">Reference proteome</keyword>
<dbReference type="CDD" id="cd00130">
    <property type="entry name" value="PAS"/>
    <property type="match status" value="1"/>
</dbReference>
<proteinExistence type="predicted"/>
<dbReference type="PANTHER" id="PTHR43065">
    <property type="entry name" value="SENSOR HISTIDINE KINASE"/>
    <property type="match status" value="1"/>
</dbReference>
<evidence type="ECO:0000256" key="7">
    <source>
        <dbReference type="ARBA" id="ARBA00022840"/>
    </source>
</evidence>
<dbReference type="PRINTS" id="PR00344">
    <property type="entry name" value="BCTRLSENSOR"/>
</dbReference>
<evidence type="ECO:0000256" key="5">
    <source>
        <dbReference type="ARBA" id="ARBA00022741"/>
    </source>
</evidence>
<dbReference type="SUPFAM" id="SSF55874">
    <property type="entry name" value="ATPase domain of HSP90 chaperone/DNA topoisomerase II/histidine kinase"/>
    <property type="match status" value="1"/>
</dbReference>
<evidence type="ECO:0000256" key="3">
    <source>
        <dbReference type="ARBA" id="ARBA00022553"/>
    </source>
</evidence>
<dbReference type="InterPro" id="IPR036097">
    <property type="entry name" value="HisK_dim/P_sf"/>
</dbReference>
<dbReference type="SMART" id="SM00388">
    <property type="entry name" value="HisKA"/>
    <property type="match status" value="1"/>
</dbReference>
<dbReference type="EMBL" id="JAFELM010000013">
    <property type="protein sequence ID" value="MBM6616479.1"/>
    <property type="molecule type" value="Genomic_DNA"/>
</dbReference>
<dbReference type="NCBIfam" id="TIGR00229">
    <property type="entry name" value="sensory_box"/>
    <property type="match status" value="1"/>
</dbReference>
<dbReference type="Pfam" id="PF02518">
    <property type="entry name" value="HATPase_c"/>
    <property type="match status" value="1"/>
</dbReference>
<protein>
    <recommendedName>
        <fullName evidence="2">histidine kinase</fullName>
        <ecNumber evidence="2">2.7.13.3</ecNumber>
    </recommendedName>
</protein>
<name>A0ABS2DDE9_9BACI</name>
<dbReference type="InterPro" id="IPR004358">
    <property type="entry name" value="Sig_transdc_His_kin-like_C"/>
</dbReference>
<gene>
    <name evidence="11" type="ORF">JR050_02130</name>
</gene>
<organism evidence="11 12">
    <name type="scientific">Bacillus suaedaesalsae</name>
    <dbReference type="NCBI Taxonomy" id="2810349"/>
    <lineage>
        <taxon>Bacteria</taxon>
        <taxon>Bacillati</taxon>
        <taxon>Bacillota</taxon>
        <taxon>Bacilli</taxon>
        <taxon>Bacillales</taxon>
        <taxon>Bacillaceae</taxon>
        <taxon>Bacillus</taxon>
    </lineage>
</organism>
<evidence type="ECO:0000256" key="4">
    <source>
        <dbReference type="ARBA" id="ARBA00022679"/>
    </source>
</evidence>
<dbReference type="InterPro" id="IPR003594">
    <property type="entry name" value="HATPase_dom"/>
</dbReference>
<keyword evidence="5" id="KW-0547">Nucleotide-binding</keyword>
<feature type="domain" description="PAS" evidence="10">
    <location>
        <begin position="23"/>
        <end position="68"/>
    </location>
</feature>
<keyword evidence="6" id="KW-0418">Kinase</keyword>
<dbReference type="SUPFAM" id="SSF55785">
    <property type="entry name" value="PYP-like sensor domain (PAS domain)"/>
    <property type="match status" value="1"/>
</dbReference>
<evidence type="ECO:0000256" key="8">
    <source>
        <dbReference type="ARBA" id="ARBA00023012"/>
    </source>
</evidence>
<dbReference type="PROSITE" id="PS50109">
    <property type="entry name" value="HIS_KIN"/>
    <property type="match status" value="1"/>
</dbReference>
<dbReference type="InterPro" id="IPR035965">
    <property type="entry name" value="PAS-like_dom_sf"/>
</dbReference>
<dbReference type="Gene3D" id="1.10.287.130">
    <property type="match status" value="1"/>
</dbReference>
<evidence type="ECO:0000313" key="11">
    <source>
        <dbReference type="EMBL" id="MBM6616479.1"/>
    </source>
</evidence>
<sequence length="373" mass="42360">MKIRNDHKRKQLLQYIDESKYSILSNSTDVFLIIDAEGKIVNASEKCEVFLGYSRKLLLHDMNLFNLFDKALNENQSFLKDRVCEQLNYFDSKIKLGNGKIADVHVISVPIFFKHNDECIGSYLIFKENENTNSLQLKDEQYKRMINTLTRLSEKHAAAGQLAAGIAHEIRNPITAIKGFIQLLNSENMGSKAYFEIINSEIKRIEIILKELMVLAKPTKQSFEKVNLKQLLDQVVILMEPQALLNNIQIEKGYSFNNLWIMGDENQLKQVLINYIKNAIEAMPNGGNLKLDGAIINEHSVQIAIIDHGDGIPKDILKRIGEPFFTTKEHGTGLGMLVSHQIIEEHKGTITIKSSDNGTSIYVQMPLALFEIE</sequence>
<dbReference type="Gene3D" id="3.30.565.10">
    <property type="entry name" value="Histidine kinase-like ATPase, C-terminal domain"/>
    <property type="match status" value="1"/>
</dbReference>
<keyword evidence="7" id="KW-0067">ATP-binding</keyword>
<feature type="domain" description="Histidine kinase" evidence="9">
    <location>
        <begin position="165"/>
        <end position="369"/>
    </location>
</feature>
<dbReference type="Pfam" id="PF00512">
    <property type="entry name" value="HisKA"/>
    <property type="match status" value="1"/>
</dbReference>
<evidence type="ECO:0000256" key="2">
    <source>
        <dbReference type="ARBA" id="ARBA00012438"/>
    </source>
</evidence>
<keyword evidence="8" id="KW-0902">Two-component regulatory system</keyword>
<evidence type="ECO:0000256" key="6">
    <source>
        <dbReference type="ARBA" id="ARBA00022777"/>
    </source>
</evidence>
<dbReference type="InterPro" id="IPR000014">
    <property type="entry name" value="PAS"/>
</dbReference>
<dbReference type="InterPro" id="IPR005467">
    <property type="entry name" value="His_kinase_dom"/>
</dbReference>
<evidence type="ECO:0000313" key="12">
    <source>
        <dbReference type="Proteomes" id="UP001518925"/>
    </source>
</evidence>
<keyword evidence="4" id="KW-0808">Transferase</keyword>
<dbReference type="RefSeq" id="WP_204201869.1">
    <property type="nucleotide sequence ID" value="NZ_JAFELM010000013.1"/>
</dbReference>